<dbReference type="PRINTS" id="PR01490">
    <property type="entry name" value="RTXTOXIND"/>
</dbReference>
<keyword evidence="2" id="KW-0175">Coiled coil</keyword>
<dbReference type="RefSeq" id="WP_251874590.1">
    <property type="nucleotide sequence ID" value="NZ_CP098755.1"/>
</dbReference>
<dbReference type="SUPFAM" id="SSF111369">
    <property type="entry name" value="HlyD-like secretion proteins"/>
    <property type="match status" value="2"/>
</dbReference>
<dbReference type="CDD" id="cd06850">
    <property type="entry name" value="biotinyl_domain"/>
    <property type="match status" value="1"/>
</dbReference>
<evidence type="ECO:0000256" key="2">
    <source>
        <dbReference type="ARBA" id="ARBA00023054"/>
    </source>
</evidence>
<evidence type="ECO:0000256" key="1">
    <source>
        <dbReference type="ARBA" id="ARBA00004196"/>
    </source>
</evidence>
<dbReference type="EMBL" id="CP098755">
    <property type="protein sequence ID" value="USG67491.1"/>
    <property type="molecule type" value="Genomic_DNA"/>
</dbReference>
<sequence length="506" mass="54536">MSKKKKWIIISAVVVLLGGGSVFGYTKLKSNDTAGEQIHEEAPSFPSVAAEMGEVSKTIFSAGTVEAKAREEVKPEMSGKVERVFVEEGQQVTKGAPLFSVDGTDAALELQKQELNIIRAQKDLTEIKNKKDKILSDKTGKIKEVLIKEGDQVTPDTIVAKMVNTDFLKIKGKFSAYEAEQLRVGLPVKVFLVASLSYVDGTITKIDLTGAKEKGVGGVHDVEVLVKKPGAIYVGDYGEVQYTNAKGVLFASQIPTPFENPDDIDLLSGTHGKIGKVEIEAGDEIKTGQLIAKMDMTSLDLEMKEKELALKESQLTLEQKRRDIAKKQVTAPISGVVTKLNVSAGETPDGSKPAVVIMDTSAVYFVAAVDEMDIPSIKLGQNAEVYVTAFGNKPFVGKVVEVPKEGTKEDKTVRFAVKIELSDTSDLKHGMTGDCDIYVDKKENVVRLPLQAVEVLEEGKGTVMVKDPNSGEPTPKEVEIGIEGSEYVEIISGLAAGDEVLLTFGG</sequence>
<reference evidence="5" key="1">
    <citation type="submission" date="2022-06" db="EMBL/GenBank/DDBJ databases">
        <title>Genome sequencing of Brevibacillus sp. BB3-R1.</title>
        <authorList>
            <person name="Heo J."/>
            <person name="Lee D."/>
            <person name="Won M."/>
            <person name="Han B.-H."/>
            <person name="Hong S.-B."/>
            <person name="Kwon S.-W."/>
        </authorList>
    </citation>
    <scope>NUCLEOTIDE SEQUENCE</scope>
    <source>
        <strain evidence="5">BB3-R1</strain>
    </source>
</reference>
<protein>
    <submittedName>
        <fullName evidence="5">Efflux RND transporter periplasmic adaptor subunit</fullName>
    </submittedName>
</protein>
<dbReference type="Pfam" id="PF25967">
    <property type="entry name" value="RND-MFP_C"/>
    <property type="match status" value="1"/>
</dbReference>
<dbReference type="PANTHER" id="PTHR32347">
    <property type="entry name" value="EFFLUX SYSTEM COMPONENT YKNX-RELATED"/>
    <property type="match status" value="1"/>
</dbReference>
<proteinExistence type="predicted"/>
<dbReference type="Pfam" id="PF25917">
    <property type="entry name" value="BSH_RND"/>
    <property type="match status" value="1"/>
</dbReference>
<dbReference type="Proteomes" id="UP001056500">
    <property type="component" value="Chromosome"/>
</dbReference>
<name>A0ABY4WK20_9BACL</name>
<dbReference type="InterPro" id="IPR058627">
    <property type="entry name" value="MdtA-like_C"/>
</dbReference>
<dbReference type="Gene3D" id="2.40.420.20">
    <property type="match status" value="1"/>
</dbReference>
<feature type="domain" description="Multidrug resistance protein MdtA-like C-terminal permuted SH3" evidence="4">
    <location>
        <begin position="444"/>
        <end position="501"/>
    </location>
</feature>
<accession>A0ABY4WK20</accession>
<dbReference type="InterPro" id="IPR050465">
    <property type="entry name" value="UPF0194_transport"/>
</dbReference>
<gene>
    <name evidence="5" type="ORF">NDK47_09550</name>
</gene>
<dbReference type="Gene3D" id="2.40.50.100">
    <property type="match status" value="2"/>
</dbReference>
<keyword evidence="6" id="KW-1185">Reference proteome</keyword>
<dbReference type="InterPro" id="IPR058625">
    <property type="entry name" value="MdtA-like_BSH"/>
</dbReference>
<dbReference type="PANTHER" id="PTHR32347:SF14">
    <property type="entry name" value="EFFLUX SYSTEM COMPONENT YKNX-RELATED"/>
    <property type="match status" value="1"/>
</dbReference>
<evidence type="ECO:0000259" key="4">
    <source>
        <dbReference type="Pfam" id="PF25967"/>
    </source>
</evidence>
<dbReference type="Gene3D" id="2.40.30.170">
    <property type="match status" value="1"/>
</dbReference>
<evidence type="ECO:0000313" key="6">
    <source>
        <dbReference type="Proteomes" id="UP001056500"/>
    </source>
</evidence>
<evidence type="ECO:0000259" key="3">
    <source>
        <dbReference type="Pfam" id="PF25917"/>
    </source>
</evidence>
<feature type="domain" description="Multidrug resistance protein MdtA-like barrel-sandwich hybrid" evidence="3">
    <location>
        <begin position="270"/>
        <end position="358"/>
    </location>
</feature>
<comment type="subcellular location">
    <subcellularLocation>
        <location evidence="1">Cell envelope</location>
    </subcellularLocation>
</comment>
<evidence type="ECO:0000313" key="5">
    <source>
        <dbReference type="EMBL" id="USG67491.1"/>
    </source>
</evidence>
<organism evidence="5 6">
    <name type="scientific">Brevibacillus ruminantium</name>
    <dbReference type="NCBI Taxonomy" id="2950604"/>
    <lineage>
        <taxon>Bacteria</taxon>
        <taxon>Bacillati</taxon>
        <taxon>Bacillota</taxon>
        <taxon>Bacilli</taxon>
        <taxon>Bacillales</taxon>
        <taxon>Paenibacillaceae</taxon>
        <taxon>Brevibacillus</taxon>
    </lineage>
</organism>